<name>A0ABV3LIC2_9MICO</name>
<protein>
    <submittedName>
        <fullName evidence="3">ABC transporter substrate-binding protein</fullName>
    </submittedName>
</protein>
<dbReference type="Gene3D" id="3.40.190.10">
    <property type="entry name" value="Periplasmic binding protein-like II"/>
    <property type="match status" value="2"/>
</dbReference>
<accession>A0ABV3LIC2</accession>
<evidence type="ECO:0000313" key="4">
    <source>
        <dbReference type="Proteomes" id="UP001553715"/>
    </source>
</evidence>
<dbReference type="SUPFAM" id="SSF53850">
    <property type="entry name" value="Periplasmic binding protein-like II"/>
    <property type="match status" value="1"/>
</dbReference>
<dbReference type="PROSITE" id="PS51257">
    <property type="entry name" value="PROKAR_LIPOPROTEIN"/>
    <property type="match status" value="1"/>
</dbReference>
<evidence type="ECO:0000313" key="3">
    <source>
        <dbReference type="EMBL" id="MEW1975651.1"/>
    </source>
</evidence>
<keyword evidence="4" id="KW-1185">Reference proteome</keyword>
<evidence type="ECO:0000256" key="1">
    <source>
        <dbReference type="SAM" id="SignalP"/>
    </source>
</evidence>
<reference evidence="3 4" key="1">
    <citation type="submission" date="2024-06" db="EMBL/GenBank/DDBJ databases">
        <title>The Natural Products Discovery Center: Release of the First 8490 Sequenced Strains for Exploring Actinobacteria Biosynthetic Diversity.</title>
        <authorList>
            <person name="Kalkreuter E."/>
            <person name="Kautsar S.A."/>
            <person name="Yang D."/>
            <person name="Bader C.D."/>
            <person name="Teijaro C.N."/>
            <person name="Fluegel L."/>
            <person name="Davis C.M."/>
            <person name="Simpson J.R."/>
            <person name="Lauterbach L."/>
            <person name="Steele A.D."/>
            <person name="Gui C."/>
            <person name="Meng S."/>
            <person name="Li G."/>
            <person name="Viehrig K."/>
            <person name="Ye F."/>
            <person name="Su P."/>
            <person name="Kiefer A.F."/>
            <person name="Nichols A."/>
            <person name="Cepeda A.J."/>
            <person name="Yan W."/>
            <person name="Fan B."/>
            <person name="Jiang Y."/>
            <person name="Adhikari A."/>
            <person name="Zheng C.-J."/>
            <person name="Schuster L."/>
            <person name="Cowan T.M."/>
            <person name="Smanski M.J."/>
            <person name="Chevrette M.G."/>
            <person name="De Carvalho L.P.S."/>
            <person name="Shen B."/>
        </authorList>
    </citation>
    <scope>NUCLEOTIDE SEQUENCE [LARGE SCALE GENOMIC DNA]</scope>
    <source>
        <strain evidence="3 4">NPDC077434</strain>
    </source>
</reference>
<proteinExistence type="predicted"/>
<sequence length="326" mass="34201">MNSRIPTLAIAGLAVSALALTGCASSSSPANADGAVSSTQTVTIGTLRAQPHLFSPFFYEDFAEDGVDLEIVLFDTSSDIKNAIVSGSVDFGVTGAASVISGVAEKQDVRIVAGAADGGTRIVASKDITDPEDLVGAKVGFPMGATQEILLKRTLEAQGIAPDKDLELINLPFADMATAFSSGQIDAFISAEVGPSIAIEGGAHELMSAYETPIGQTNIVLATSNTLIADDPELVQTIVNTHIAAVEHMSEDTDAWSSGLVDEFALDPAIVDRAIENIWPRWELSDDYLTTLSAMSEEMLAFDQVSAEVDQDLLTDVSFVEAAEKD</sequence>
<dbReference type="EMBL" id="JBFBMH010000015">
    <property type="protein sequence ID" value="MEW1975651.1"/>
    <property type="molecule type" value="Genomic_DNA"/>
</dbReference>
<organism evidence="3 4">
    <name type="scientific">Microbacterium profundi</name>
    <dbReference type="NCBI Taxonomy" id="450380"/>
    <lineage>
        <taxon>Bacteria</taxon>
        <taxon>Bacillati</taxon>
        <taxon>Actinomycetota</taxon>
        <taxon>Actinomycetes</taxon>
        <taxon>Micrococcales</taxon>
        <taxon>Microbacteriaceae</taxon>
        <taxon>Microbacterium</taxon>
    </lineage>
</organism>
<dbReference type="Pfam" id="PF09084">
    <property type="entry name" value="NMT1"/>
    <property type="match status" value="1"/>
</dbReference>
<dbReference type="Proteomes" id="UP001553715">
    <property type="component" value="Unassembled WGS sequence"/>
</dbReference>
<comment type="caution">
    <text evidence="3">The sequence shown here is derived from an EMBL/GenBank/DDBJ whole genome shotgun (WGS) entry which is preliminary data.</text>
</comment>
<keyword evidence="1" id="KW-0732">Signal</keyword>
<evidence type="ECO:0000259" key="2">
    <source>
        <dbReference type="Pfam" id="PF09084"/>
    </source>
</evidence>
<feature type="chain" id="PRO_5045886482" evidence="1">
    <location>
        <begin position="33"/>
        <end position="326"/>
    </location>
</feature>
<dbReference type="PANTHER" id="PTHR30024:SF42">
    <property type="entry name" value="ALIPHATIC SULFONATES-BINDING PROTEIN-RELATED"/>
    <property type="match status" value="1"/>
</dbReference>
<dbReference type="InterPro" id="IPR015168">
    <property type="entry name" value="SsuA/THI5"/>
</dbReference>
<dbReference type="PANTHER" id="PTHR30024">
    <property type="entry name" value="ALIPHATIC SULFONATES-BINDING PROTEIN-RELATED"/>
    <property type="match status" value="1"/>
</dbReference>
<gene>
    <name evidence="3" type="ORF">AB0301_11330</name>
</gene>
<feature type="signal peptide" evidence="1">
    <location>
        <begin position="1"/>
        <end position="32"/>
    </location>
</feature>
<feature type="domain" description="SsuA/THI5-like" evidence="2">
    <location>
        <begin position="62"/>
        <end position="251"/>
    </location>
</feature>
<dbReference type="RefSeq" id="WP_366233023.1">
    <property type="nucleotide sequence ID" value="NZ_JBFBMH010000015.1"/>
</dbReference>